<dbReference type="EMBL" id="BNCP01000032">
    <property type="protein sequence ID" value="GIL85261.1"/>
    <property type="molecule type" value="Genomic_DNA"/>
</dbReference>
<evidence type="ECO:0000313" key="2">
    <source>
        <dbReference type="EMBL" id="GIL85261.1"/>
    </source>
</evidence>
<feature type="compositionally biased region" description="Low complexity" evidence="1">
    <location>
        <begin position="118"/>
        <end position="130"/>
    </location>
</feature>
<reference evidence="2" key="1">
    <citation type="journal article" date="2021" name="Proc. Natl. Acad. Sci. U.S.A.">
        <title>Three genomes in the algal genus Volvox reveal the fate of a haploid sex-determining region after a transition to homothallism.</title>
        <authorList>
            <person name="Yamamoto K."/>
            <person name="Hamaji T."/>
            <person name="Kawai-Toyooka H."/>
            <person name="Matsuzaki R."/>
            <person name="Takahashi F."/>
            <person name="Nishimura Y."/>
            <person name="Kawachi M."/>
            <person name="Noguchi H."/>
            <person name="Minakuchi Y."/>
            <person name="Umen J.G."/>
            <person name="Toyoda A."/>
            <person name="Nozaki H."/>
        </authorList>
    </citation>
    <scope>NUCLEOTIDE SEQUENCE</scope>
    <source>
        <strain evidence="2">NIES-3786</strain>
    </source>
</reference>
<comment type="caution">
    <text evidence="2">The sequence shown here is derived from an EMBL/GenBank/DDBJ whole genome shotgun (WGS) entry which is preliminary data.</text>
</comment>
<proteinExistence type="predicted"/>
<evidence type="ECO:0000313" key="3">
    <source>
        <dbReference type="Proteomes" id="UP000747110"/>
    </source>
</evidence>
<dbReference type="OrthoDB" id="540371at2759"/>
<protein>
    <submittedName>
        <fullName evidence="2">Uncharacterized protein</fullName>
    </submittedName>
</protein>
<feature type="compositionally biased region" description="Low complexity" evidence="1">
    <location>
        <begin position="150"/>
        <end position="159"/>
    </location>
</feature>
<name>A0A8J4FUX0_9CHLO</name>
<feature type="region of interest" description="Disordered" evidence="1">
    <location>
        <begin position="115"/>
        <end position="159"/>
    </location>
</feature>
<evidence type="ECO:0000256" key="1">
    <source>
        <dbReference type="SAM" id="MobiDB-lite"/>
    </source>
</evidence>
<gene>
    <name evidence="2" type="ORF">Vretifemale_13867</name>
</gene>
<sequence length="186" mass="20694">MTVLSISELIAAGLESLIKGVAHMGMHQNWLTVVSNTYRTLHYNTHWVRELMSARINCLIEFSSRDRDGLIALHQRYFATAERAVQDDVLWEYDDDFAHARQKVSLKYLAEKEHKNHSGSSTGTFQFGGTRQRRGRGGSFTGHGFPPNHATAAVGSSSSGARAPGAEFKKFSGPWAPLCMLVFKHT</sequence>
<dbReference type="AlphaFoldDB" id="A0A8J4FUX0"/>
<organism evidence="2 3">
    <name type="scientific">Volvox reticuliferus</name>
    <dbReference type="NCBI Taxonomy" id="1737510"/>
    <lineage>
        <taxon>Eukaryota</taxon>
        <taxon>Viridiplantae</taxon>
        <taxon>Chlorophyta</taxon>
        <taxon>core chlorophytes</taxon>
        <taxon>Chlorophyceae</taxon>
        <taxon>CS clade</taxon>
        <taxon>Chlamydomonadales</taxon>
        <taxon>Volvocaceae</taxon>
        <taxon>Volvox</taxon>
    </lineage>
</organism>
<keyword evidence="3" id="KW-1185">Reference proteome</keyword>
<dbReference type="Proteomes" id="UP000747110">
    <property type="component" value="Unassembled WGS sequence"/>
</dbReference>
<accession>A0A8J4FUX0</accession>